<comment type="caution">
    <text evidence="2">The sequence shown here is derived from an EMBL/GenBank/DDBJ whole genome shotgun (WGS) entry which is preliminary data.</text>
</comment>
<proteinExistence type="predicted"/>
<keyword evidence="1" id="KW-0732">Signal</keyword>
<sequence length="134" mass="14255">MWAVAPAQSSLLLFTNPSVLPSPWVTGLADGVPQGRYGAASLGRDEMSMCRGGRMFEYGHVIILISTYCNIVSGEANSVCGMHNAKSPYDVFVPTAVSLVPCQADSGSVQGLTTSRMLAILTFLSHLTDPRCTE</sequence>
<feature type="signal peptide" evidence="1">
    <location>
        <begin position="1"/>
        <end position="21"/>
    </location>
</feature>
<reference evidence="2" key="1">
    <citation type="journal article" date="2021" name="IMA Fungus">
        <title>Genomic characterization of three marine fungi, including Emericellopsis atlantica sp. nov. with signatures of a generalist lifestyle and marine biomass degradation.</title>
        <authorList>
            <person name="Hagestad O.C."/>
            <person name="Hou L."/>
            <person name="Andersen J.H."/>
            <person name="Hansen E.H."/>
            <person name="Altermark B."/>
            <person name="Li C."/>
            <person name="Kuhnert E."/>
            <person name="Cox R.J."/>
            <person name="Crous P.W."/>
            <person name="Spatafora J.W."/>
            <person name="Lail K."/>
            <person name="Amirebrahimi M."/>
            <person name="Lipzen A."/>
            <person name="Pangilinan J."/>
            <person name="Andreopoulos W."/>
            <person name="Hayes R.D."/>
            <person name="Ng V."/>
            <person name="Grigoriev I.V."/>
            <person name="Jackson S.A."/>
            <person name="Sutton T.D.S."/>
            <person name="Dobson A.D.W."/>
            <person name="Rama T."/>
        </authorList>
    </citation>
    <scope>NUCLEOTIDE SEQUENCE</scope>
    <source>
        <strain evidence="2">TRa3180A</strain>
    </source>
</reference>
<protein>
    <recommendedName>
        <fullName evidence="4">Secreted protein</fullName>
    </recommendedName>
</protein>
<dbReference type="Proteomes" id="UP000887226">
    <property type="component" value="Unassembled WGS sequence"/>
</dbReference>
<evidence type="ECO:0000313" key="3">
    <source>
        <dbReference type="Proteomes" id="UP000887226"/>
    </source>
</evidence>
<evidence type="ECO:0000256" key="1">
    <source>
        <dbReference type="SAM" id="SignalP"/>
    </source>
</evidence>
<dbReference type="AlphaFoldDB" id="A0A9P8CDJ1"/>
<keyword evidence="3" id="KW-1185">Reference proteome</keyword>
<gene>
    <name evidence="2" type="ORF">BJ878DRAFT_150199</name>
</gene>
<evidence type="ECO:0008006" key="4">
    <source>
        <dbReference type="Google" id="ProtNLM"/>
    </source>
</evidence>
<organism evidence="2 3">
    <name type="scientific">Calycina marina</name>
    <dbReference type="NCBI Taxonomy" id="1763456"/>
    <lineage>
        <taxon>Eukaryota</taxon>
        <taxon>Fungi</taxon>
        <taxon>Dikarya</taxon>
        <taxon>Ascomycota</taxon>
        <taxon>Pezizomycotina</taxon>
        <taxon>Leotiomycetes</taxon>
        <taxon>Helotiales</taxon>
        <taxon>Pezizellaceae</taxon>
        <taxon>Calycina</taxon>
    </lineage>
</organism>
<name>A0A9P8CDJ1_9HELO</name>
<evidence type="ECO:0000313" key="2">
    <source>
        <dbReference type="EMBL" id="KAG9242802.1"/>
    </source>
</evidence>
<feature type="chain" id="PRO_5040301262" description="Secreted protein" evidence="1">
    <location>
        <begin position="22"/>
        <end position="134"/>
    </location>
</feature>
<dbReference type="EMBL" id="MU254035">
    <property type="protein sequence ID" value="KAG9242802.1"/>
    <property type="molecule type" value="Genomic_DNA"/>
</dbReference>
<accession>A0A9P8CDJ1</accession>